<proteinExistence type="predicted"/>
<gene>
    <name evidence="1" type="ORF">OR214_03158</name>
</gene>
<dbReference type="AlphaFoldDB" id="R0CKB9"/>
<dbReference type="PATRIC" id="fig|1264675.3.peg.3087"/>
<protein>
    <recommendedName>
        <fullName evidence="3">Helix-turn-helix domain-containing protein</fullName>
    </recommendedName>
</protein>
<accession>R0CKB9</accession>
<evidence type="ECO:0000313" key="2">
    <source>
        <dbReference type="Proteomes" id="UP000013280"/>
    </source>
</evidence>
<dbReference type="Proteomes" id="UP000013280">
    <property type="component" value="Unassembled WGS sequence"/>
</dbReference>
<dbReference type="RefSeq" id="WP_004631943.1">
    <property type="nucleotide sequence ID" value="NZ_APMQ01000008.1"/>
</dbReference>
<sequence>MELDDLHAKISLIQENCDEAIKALNIIARARSSEPTPDKLAAEWAEKIARRAVQLYAERHPRPPQVTQIQAAEMLGISRWTVAKMVQSGQLRLNKCGMIPIEQIDRILLADSP</sequence>
<dbReference type="EMBL" id="APMQ01000008">
    <property type="protein sequence ID" value="ENZ76955.1"/>
    <property type="molecule type" value="Genomic_DNA"/>
</dbReference>
<reference evidence="1 2" key="1">
    <citation type="journal article" date="2013" name="Genome Announc.">
        <title>Draft Genome Sequence for Ralstonia sp. Strain OR214, a Bacterium with Potential for Bioremediation.</title>
        <authorList>
            <person name="Utturkar S.M."/>
            <person name="Bollmann A."/>
            <person name="Brzoska R.M."/>
            <person name="Klingeman D.M."/>
            <person name="Epstein S.E."/>
            <person name="Palumbo A.V."/>
            <person name="Brown S.D."/>
        </authorList>
    </citation>
    <scope>NUCLEOTIDE SEQUENCE [LARGE SCALE GENOMIC DNA]</scope>
    <source>
        <strain evidence="1 2">OR214</strain>
    </source>
</reference>
<comment type="caution">
    <text evidence="1">The sequence shown here is derived from an EMBL/GenBank/DDBJ whole genome shotgun (WGS) entry which is preliminary data.</text>
</comment>
<evidence type="ECO:0008006" key="3">
    <source>
        <dbReference type="Google" id="ProtNLM"/>
    </source>
</evidence>
<name>R0CKB9_RALPI</name>
<evidence type="ECO:0000313" key="1">
    <source>
        <dbReference type="EMBL" id="ENZ76955.1"/>
    </source>
</evidence>
<organism evidence="1 2">
    <name type="scientific">Ralstonia pickettii OR214</name>
    <dbReference type="NCBI Taxonomy" id="1264675"/>
    <lineage>
        <taxon>Bacteria</taxon>
        <taxon>Pseudomonadati</taxon>
        <taxon>Pseudomonadota</taxon>
        <taxon>Betaproteobacteria</taxon>
        <taxon>Burkholderiales</taxon>
        <taxon>Burkholderiaceae</taxon>
        <taxon>Ralstonia</taxon>
    </lineage>
</organism>